<accession>B3JQI1</accession>
<gene>
    <name evidence="1" type="ORF">BACCOP_04141</name>
</gene>
<dbReference type="AlphaFoldDB" id="B3JQI1"/>
<comment type="caution">
    <text evidence="1">The sequence shown here is derived from an EMBL/GenBank/DDBJ whole genome shotgun (WGS) entry which is preliminary data.</text>
</comment>
<sequence>MACENEDVSHIIVLSGEGKKDAGQKTIPCFLENISIFWRILLDVFEKFVRKFRAFIGCCKSMI</sequence>
<dbReference type="Proteomes" id="UP000003146">
    <property type="component" value="Unassembled WGS sequence"/>
</dbReference>
<reference evidence="1 2" key="2">
    <citation type="submission" date="2008-04" db="EMBL/GenBank/DDBJ databases">
        <authorList>
            <person name="Fulton L."/>
            <person name="Clifton S."/>
            <person name="Fulton B."/>
            <person name="Xu J."/>
            <person name="Minx P."/>
            <person name="Pepin K.H."/>
            <person name="Johnson M."/>
            <person name="Thiruvilangam P."/>
            <person name="Bhonagiri V."/>
            <person name="Nash W.E."/>
            <person name="Mardis E.R."/>
            <person name="Wilson R.K."/>
        </authorList>
    </citation>
    <scope>NUCLEOTIDE SEQUENCE [LARGE SCALE GENOMIC DNA]</scope>
    <source>
        <strain evidence="1 2">DSM 17136</strain>
    </source>
</reference>
<reference evidence="1 2" key="1">
    <citation type="submission" date="2008-04" db="EMBL/GenBank/DDBJ databases">
        <title>Draft genome sequence of Bacteroides coprocola (DSM 17136).</title>
        <authorList>
            <person name="Sudarsanam P."/>
            <person name="Ley R."/>
            <person name="Guruge J."/>
            <person name="Turnbaugh P.J."/>
            <person name="Mahowald M."/>
            <person name="Liep D."/>
            <person name="Gordon J."/>
        </authorList>
    </citation>
    <scope>NUCLEOTIDE SEQUENCE [LARGE SCALE GENOMIC DNA]</scope>
    <source>
        <strain evidence="1 2">DSM 17136</strain>
    </source>
</reference>
<evidence type="ECO:0000313" key="2">
    <source>
        <dbReference type="Proteomes" id="UP000003146"/>
    </source>
</evidence>
<evidence type="ECO:0000313" key="1">
    <source>
        <dbReference type="EMBL" id="EDU98835.1"/>
    </source>
</evidence>
<name>B3JQI1_9BACT</name>
<protein>
    <submittedName>
        <fullName evidence="1">Uncharacterized protein</fullName>
    </submittedName>
</protein>
<dbReference type="HOGENOM" id="CLU_2876310_0_0_10"/>
<proteinExistence type="predicted"/>
<organism evidence="1 2">
    <name type="scientific">Phocaeicola coprocola DSM 17136</name>
    <dbReference type="NCBI Taxonomy" id="470145"/>
    <lineage>
        <taxon>Bacteria</taxon>
        <taxon>Pseudomonadati</taxon>
        <taxon>Bacteroidota</taxon>
        <taxon>Bacteroidia</taxon>
        <taxon>Bacteroidales</taxon>
        <taxon>Bacteroidaceae</taxon>
        <taxon>Phocaeicola</taxon>
    </lineage>
</organism>
<dbReference type="EMBL" id="ABIY02000126">
    <property type="protein sequence ID" value="EDU98835.1"/>
    <property type="molecule type" value="Genomic_DNA"/>
</dbReference>